<gene>
    <name evidence="1" type="ORF">CHARACLAT_029498</name>
</gene>
<evidence type="ECO:0000313" key="2">
    <source>
        <dbReference type="Proteomes" id="UP001352852"/>
    </source>
</evidence>
<sequence>MLRNELHTAHADRAEQMPETNKHQLKTKHLKRCFSVKYFEMFSNSKNSYLPKIHVYQAVTYCEYCRRSDFCLSHQAQISSSLLPQSIKLNLAAQRNIVQDCICQNNVKHFLKQEQQSSPSNSRQTYVPLSV</sequence>
<keyword evidence="2" id="KW-1185">Reference proteome</keyword>
<evidence type="ECO:0000313" key="1">
    <source>
        <dbReference type="EMBL" id="MED6272360.1"/>
    </source>
</evidence>
<organism evidence="1 2">
    <name type="scientific">Characodon lateralis</name>
    <dbReference type="NCBI Taxonomy" id="208331"/>
    <lineage>
        <taxon>Eukaryota</taxon>
        <taxon>Metazoa</taxon>
        <taxon>Chordata</taxon>
        <taxon>Craniata</taxon>
        <taxon>Vertebrata</taxon>
        <taxon>Euteleostomi</taxon>
        <taxon>Actinopterygii</taxon>
        <taxon>Neopterygii</taxon>
        <taxon>Teleostei</taxon>
        <taxon>Neoteleostei</taxon>
        <taxon>Acanthomorphata</taxon>
        <taxon>Ovalentaria</taxon>
        <taxon>Atherinomorphae</taxon>
        <taxon>Cyprinodontiformes</taxon>
        <taxon>Goodeidae</taxon>
        <taxon>Characodon</taxon>
    </lineage>
</organism>
<dbReference type="Proteomes" id="UP001352852">
    <property type="component" value="Unassembled WGS sequence"/>
</dbReference>
<proteinExistence type="predicted"/>
<comment type="caution">
    <text evidence="1">The sequence shown here is derived from an EMBL/GenBank/DDBJ whole genome shotgun (WGS) entry which is preliminary data.</text>
</comment>
<accession>A0ABU7DCY6</accession>
<protein>
    <submittedName>
        <fullName evidence="1">Uncharacterized protein</fullName>
    </submittedName>
</protein>
<name>A0ABU7DCY6_9TELE</name>
<reference evidence="1 2" key="1">
    <citation type="submission" date="2021-06" db="EMBL/GenBank/DDBJ databases">
        <authorList>
            <person name="Palmer J.M."/>
        </authorList>
    </citation>
    <scope>NUCLEOTIDE SEQUENCE [LARGE SCALE GENOMIC DNA]</scope>
    <source>
        <strain evidence="1 2">CL_MEX2019</strain>
        <tissue evidence="1">Muscle</tissue>
    </source>
</reference>
<dbReference type="EMBL" id="JAHUTJ010020577">
    <property type="protein sequence ID" value="MED6272360.1"/>
    <property type="molecule type" value="Genomic_DNA"/>
</dbReference>